<name>A0ABR0EK06_ZASCE</name>
<feature type="compositionally biased region" description="Low complexity" evidence="1">
    <location>
        <begin position="218"/>
        <end position="230"/>
    </location>
</feature>
<protein>
    <submittedName>
        <fullName evidence="2">Uncharacterized protein</fullName>
    </submittedName>
</protein>
<feature type="compositionally biased region" description="Basic residues" evidence="1">
    <location>
        <begin position="207"/>
        <end position="217"/>
    </location>
</feature>
<feature type="region of interest" description="Disordered" evidence="1">
    <location>
        <begin position="364"/>
        <end position="431"/>
    </location>
</feature>
<comment type="caution">
    <text evidence="2">The sequence shown here is derived from an EMBL/GenBank/DDBJ whole genome shotgun (WGS) entry which is preliminary data.</text>
</comment>
<evidence type="ECO:0000313" key="2">
    <source>
        <dbReference type="EMBL" id="KAK4501887.1"/>
    </source>
</evidence>
<feature type="region of interest" description="Disordered" evidence="1">
    <location>
        <begin position="50"/>
        <end position="79"/>
    </location>
</feature>
<keyword evidence="3" id="KW-1185">Reference proteome</keyword>
<feature type="compositionally biased region" description="Polar residues" evidence="1">
    <location>
        <begin position="50"/>
        <end position="70"/>
    </location>
</feature>
<feature type="compositionally biased region" description="Basic and acidic residues" evidence="1">
    <location>
        <begin position="364"/>
        <end position="375"/>
    </location>
</feature>
<reference evidence="2 3" key="1">
    <citation type="journal article" date="2023" name="G3 (Bethesda)">
        <title>A chromosome-level genome assembly of Zasmidium syzygii isolated from banana leaves.</title>
        <authorList>
            <person name="van Westerhoven A.C."/>
            <person name="Mehrabi R."/>
            <person name="Talebi R."/>
            <person name="Steentjes M.B.F."/>
            <person name="Corcolon B."/>
            <person name="Chong P.A."/>
            <person name="Kema G.H.J."/>
            <person name="Seidl M.F."/>
        </authorList>
    </citation>
    <scope>NUCLEOTIDE SEQUENCE [LARGE SCALE GENOMIC DNA]</scope>
    <source>
        <strain evidence="2 3">P124</strain>
    </source>
</reference>
<gene>
    <name evidence="2" type="ORF">PRZ48_007696</name>
</gene>
<dbReference type="Proteomes" id="UP001305779">
    <property type="component" value="Unassembled WGS sequence"/>
</dbReference>
<proteinExistence type="predicted"/>
<feature type="compositionally biased region" description="Basic and acidic residues" evidence="1">
    <location>
        <begin position="172"/>
        <end position="189"/>
    </location>
</feature>
<feature type="region of interest" description="Disordered" evidence="1">
    <location>
        <begin position="1"/>
        <end position="38"/>
    </location>
</feature>
<feature type="compositionally biased region" description="Low complexity" evidence="1">
    <location>
        <begin position="414"/>
        <end position="431"/>
    </location>
</feature>
<organism evidence="2 3">
    <name type="scientific">Zasmidium cellare</name>
    <name type="common">Wine cellar mold</name>
    <name type="synonym">Racodium cellare</name>
    <dbReference type="NCBI Taxonomy" id="395010"/>
    <lineage>
        <taxon>Eukaryota</taxon>
        <taxon>Fungi</taxon>
        <taxon>Dikarya</taxon>
        <taxon>Ascomycota</taxon>
        <taxon>Pezizomycotina</taxon>
        <taxon>Dothideomycetes</taxon>
        <taxon>Dothideomycetidae</taxon>
        <taxon>Mycosphaerellales</taxon>
        <taxon>Mycosphaerellaceae</taxon>
        <taxon>Zasmidium</taxon>
    </lineage>
</organism>
<feature type="region of interest" description="Disordered" evidence="1">
    <location>
        <begin position="96"/>
        <end position="130"/>
    </location>
</feature>
<feature type="compositionally biased region" description="Polar residues" evidence="1">
    <location>
        <begin position="16"/>
        <end position="38"/>
    </location>
</feature>
<feature type="region of interest" description="Disordered" evidence="1">
    <location>
        <begin position="150"/>
        <end position="284"/>
    </location>
</feature>
<evidence type="ECO:0000313" key="3">
    <source>
        <dbReference type="Proteomes" id="UP001305779"/>
    </source>
</evidence>
<accession>A0ABR0EK06</accession>
<feature type="compositionally biased region" description="Polar residues" evidence="1">
    <location>
        <begin position="109"/>
        <end position="122"/>
    </location>
</feature>
<evidence type="ECO:0000256" key="1">
    <source>
        <dbReference type="SAM" id="MobiDB-lite"/>
    </source>
</evidence>
<feature type="compositionally biased region" description="Polar residues" evidence="1">
    <location>
        <begin position="265"/>
        <end position="274"/>
    </location>
</feature>
<dbReference type="EMBL" id="JAXOVC010000005">
    <property type="protein sequence ID" value="KAK4501887.1"/>
    <property type="molecule type" value="Genomic_DNA"/>
</dbReference>
<sequence>MADNIPVMDLTEDNSDIFNSNQNQNPAVQVPSNNHQMGDQSVEGRLLQQLAGSRQAPQDSMSGFHQNHSGLGQHAEDSPNRKDMLRALMRQKGMGNVMPSIEGGDRGNNRVSGTNGFRNPTIDSEAMPHRSAHRMDIEMMDNERRPLRSDYATPAHKSRRQDSMFPSGYEDLTMHETPSKKRPRTERGYDGYGTPSNAYETPAPSSRTHKSSSKHHSSSSSSRYYQQQQQPGLMGSQARGQLSGRAPVNFHPVPLDRHRAPSHHPGSSRSQAQRVVNPPPAGYTTVTQEDLIPLFQHLQDSINGYELATAQLKDIIQKFTQDHAKVVEEQKSQNDHMEKTLKEQADRNKEAVEQLHRRIEQLEAEIDEIHKRDPTRPPPRGGEYGGPAATTQPRDSGFFKDILQQNRAPTAPMAPGSRGGSARSGSARSPT</sequence>